<dbReference type="InterPro" id="IPR003439">
    <property type="entry name" value="ABC_transporter-like_ATP-bd"/>
</dbReference>
<evidence type="ECO:0000259" key="10">
    <source>
        <dbReference type="PROSITE" id="PS50893"/>
    </source>
</evidence>
<organism evidence="11 12">
    <name type="scientific">Desulfotignum balticum</name>
    <dbReference type="NCBI Taxonomy" id="115781"/>
    <lineage>
        <taxon>Bacteria</taxon>
        <taxon>Pseudomonadati</taxon>
        <taxon>Thermodesulfobacteriota</taxon>
        <taxon>Desulfobacteria</taxon>
        <taxon>Desulfobacterales</taxon>
        <taxon>Desulfobacteraceae</taxon>
        <taxon>Desulfotignum</taxon>
    </lineage>
</organism>
<dbReference type="InterPro" id="IPR027417">
    <property type="entry name" value="P-loop_NTPase"/>
</dbReference>
<evidence type="ECO:0000313" key="11">
    <source>
        <dbReference type="EMBL" id="MBG0778783.1"/>
    </source>
</evidence>
<dbReference type="Gene3D" id="3.40.50.300">
    <property type="entry name" value="P-loop containing nucleotide triphosphate hydrolases"/>
    <property type="match status" value="2"/>
</dbReference>
<dbReference type="PROSITE" id="PS50893">
    <property type="entry name" value="ABC_TRANSPORTER_2"/>
    <property type="match status" value="2"/>
</dbReference>
<name>A0A931CYH7_9BACT</name>
<evidence type="ECO:0000256" key="5">
    <source>
        <dbReference type="ARBA" id="ARBA00022737"/>
    </source>
</evidence>
<evidence type="ECO:0000256" key="3">
    <source>
        <dbReference type="ARBA" id="ARBA00022475"/>
    </source>
</evidence>
<reference evidence="11" key="1">
    <citation type="submission" date="2020-07" db="EMBL/GenBank/DDBJ databases">
        <title>Severe corrosion of carbon steel in oil field produced water can be linked to methanogenic archaea containing a special type of NiFe hydrogenase.</title>
        <authorList>
            <person name="Lahme S."/>
            <person name="Mand J."/>
            <person name="Longwell J."/>
            <person name="Smith R."/>
            <person name="Enning D."/>
        </authorList>
    </citation>
    <scope>NUCLEOTIDE SEQUENCE</scope>
    <source>
        <strain evidence="11">MIC098Bin6</strain>
    </source>
</reference>
<evidence type="ECO:0000256" key="2">
    <source>
        <dbReference type="ARBA" id="ARBA00022448"/>
    </source>
</evidence>
<keyword evidence="6" id="KW-0547">Nucleotide-binding</keyword>
<keyword evidence="8" id="KW-1278">Translocase</keyword>
<dbReference type="Proteomes" id="UP000706172">
    <property type="component" value="Unassembled WGS sequence"/>
</dbReference>
<keyword evidence="2" id="KW-0813">Transport</keyword>
<evidence type="ECO:0000256" key="8">
    <source>
        <dbReference type="ARBA" id="ARBA00022967"/>
    </source>
</evidence>
<proteinExistence type="predicted"/>
<sequence>MKKIQRLEMDGISKSFHGISANKDIHLSVASGEILGLLGENGAGKTTLMNILYGLYQPDAGQIRINGQPVQFTTPLDSILHGIGMVHQHFMLIQNHSVIENIALAYKDTPFFFPKIKLREKIQQFSRQFDFTIDLNKKIWQLSAGEQQRVEIIKALLNGADLLILDEPTSVLTPREIEELITILRRMKQDGHCVIFISHKLDEIMTICDRVTVLQKGRIVGGADTLKTDKKTLARMMVGRDVVFNINRETLVRGNPVLHADQIHVTGDMGLPAVKGISFDLYENEIFGIAGVAGNGQRELAEAITGIRKIDKGQVSINGKNITNLSPRKIYDHGISHVPEERIRFGIAPGLFLYDNAILKQHHLKKFSRGHFLRYQYIKDHTRNLVTAFNVATPSINSQIRNLSGGNIQKLILGREISEQPQLLVASHPTYGLDVGATEFLRQHLLRLRSQGSSILLFSEDLEEIFELCDRIGVLFAGEFMGIFDSHDDRLCDIGLMMAGSKRF</sequence>
<feature type="domain" description="ABC transporter" evidence="10">
    <location>
        <begin position="7"/>
        <end position="241"/>
    </location>
</feature>
<evidence type="ECO:0000256" key="9">
    <source>
        <dbReference type="ARBA" id="ARBA00023136"/>
    </source>
</evidence>
<comment type="caution">
    <text evidence="11">The sequence shown here is derived from an EMBL/GenBank/DDBJ whole genome shotgun (WGS) entry which is preliminary data.</text>
</comment>
<keyword evidence="9" id="KW-0472">Membrane</keyword>
<dbReference type="GO" id="GO:0005886">
    <property type="term" value="C:plasma membrane"/>
    <property type="evidence" value="ECO:0007669"/>
    <property type="project" value="UniProtKB-SubCell"/>
</dbReference>
<dbReference type="InterPro" id="IPR017871">
    <property type="entry name" value="ABC_transporter-like_CS"/>
</dbReference>
<dbReference type="PANTHER" id="PTHR43790:SF9">
    <property type="entry name" value="GALACTOFURANOSE TRANSPORTER ATP-BINDING PROTEIN YTFR"/>
    <property type="match status" value="1"/>
</dbReference>
<protein>
    <submittedName>
        <fullName evidence="11">ABC transporter ATP-binding protein</fullName>
    </submittedName>
</protein>
<feature type="domain" description="ABC transporter" evidence="10">
    <location>
        <begin position="258"/>
        <end position="502"/>
    </location>
</feature>
<dbReference type="InterPro" id="IPR050107">
    <property type="entry name" value="ABC_carbohydrate_import_ATPase"/>
</dbReference>
<dbReference type="Pfam" id="PF00005">
    <property type="entry name" value="ABC_tran"/>
    <property type="match status" value="2"/>
</dbReference>
<dbReference type="GO" id="GO:0005524">
    <property type="term" value="F:ATP binding"/>
    <property type="evidence" value="ECO:0007669"/>
    <property type="project" value="UniProtKB-KW"/>
</dbReference>
<evidence type="ECO:0000256" key="1">
    <source>
        <dbReference type="ARBA" id="ARBA00004202"/>
    </source>
</evidence>
<dbReference type="SUPFAM" id="SSF52540">
    <property type="entry name" value="P-loop containing nucleoside triphosphate hydrolases"/>
    <property type="match status" value="2"/>
</dbReference>
<evidence type="ECO:0000256" key="4">
    <source>
        <dbReference type="ARBA" id="ARBA00022597"/>
    </source>
</evidence>
<evidence type="ECO:0000256" key="7">
    <source>
        <dbReference type="ARBA" id="ARBA00022840"/>
    </source>
</evidence>
<keyword evidence="4" id="KW-0762">Sugar transport</keyword>
<dbReference type="CDD" id="cd03215">
    <property type="entry name" value="ABC_Carb_Monos_II"/>
    <property type="match status" value="1"/>
</dbReference>
<dbReference type="PROSITE" id="PS00211">
    <property type="entry name" value="ABC_TRANSPORTER_1"/>
    <property type="match status" value="2"/>
</dbReference>
<keyword evidence="3" id="KW-1003">Cell membrane</keyword>
<dbReference type="PANTHER" id="PTHR43790">
    <property type="entry name" value="CARBOHYDRATE TRANSPORT ATP-BINDING PROTEIN MG119-RELATED"/>
    <property type="match status" value="1"/>
</dbReference>
<dbReference type="GO" id="GO:0016887">
    <property type="term" value="F:ATP hydrolysis activity"/>
    <property type="evidence" value="ECO:0007669"/>
    <property type="project" value="InterPro"/>
</dbReference>
<keyword evidence="7 11" id="KW-0067">ATP-binding</keyword>
<evidence type="ECO:0000256" key="6">
    <source>
        <dbReference type="ARBA" id="ARBA00022741"/>
    </source>
</evidence>
<dbReference type="EMBL" id="JACCQK010000106">
    <property type="protein sequence ID" value="MBG0778783.1"/>
    <property type="molecule type" value="Genomic_DNA"/>
</dbReference>
<dbReference type="CDD" id="cd03216">
    <property type="entry name" value="ABC_Carb_Monos_I"/>
    <property type="match status" value="1"/>
</dbReference>
<keyword evidence="5" id="KW-0677">Repeat</keyword>
<dbReference type="FunFam" id="3.40.50.300:FF:000127">
    <property type="entry name" value="Ribose import ATP-binding protein RbsA"/>
    <property type="match status" value="1"/>
</dbReference>
<evidence type="ECO:0000313" key="12">
    <source>
        <dbReference type="Proteomes" id="UP000706172"/>
    </source>
</evidence>
<gene>
    <name evidence="11" type="ORF">H0S81_02505</name>
</gene>
<dbReference type="AlphaFoldDB" id="A0A931CYH7"/>
<comment type="subcellular location">
    <subcellularLocation>
        <location evidence="1">Cell membrane</location>
        <topology evidence="1">Peripheral membrane protein</topology>
    </subcellularLocation>
</comment>
<dbReference type="InterPro" id="IPR003593">
    <property type="entry name" value="AAA+_ATPase"/>
</dbReference>
<dbReference type="SMART" id="SM00382">
    <property type="entry name" value="AAA"/>
    <property type="match status" value="1"/>
</dbReference>
<accession>A0A931CYH7</accession>